<feature type="region of interest" description="Disordered" evidence="1">
    <location>
        <begin position="30"/>
        <end position="62"/>
    </location>
</feature>
<accession>A0ABX8AEX2</accession>
<proteinExistence type="predicted"/>
<name>A0ABX8AEX2_9BRAD</name>
<evidence type="ECO:0000313" key="3">
    <source>
        <dbReference type="Proteomes" id="UP000682843"/>
    </source>
</evidence>
<feature type="compositionally biased region" description="Basic and acidic residues" evidence="1">
    <location>
        <begin position="33"/>
        <end position="62"/>
    </location>
</feature>
<protein>
    <submittedName>
        <fullName evidence="2">Uncharacterized protein</fullName>
    </submittedName>
</protein>
<evidence type="ECO:0000256" key="1">
    <source>
        <dbReference type="SAM" id="MobiDB-lite"/>
    </source>
</evidence>
<dbReference type="EMBL" id="CP036498">
    <property type="protein sequence ID" value="QUS40930.1"/>
    <property type="molecule type" value="Genomic_DNA"/>
</dbReference>
<reference evidence="2 3" key="1">
    <citation type="submission" date="2019-02" db="EMBL/GenBank/DDBJ databases">
        <title>Emended description of the genus Rhodopseudomonas and description of Rhodopseudomonas albus sp. nov., a non-phototrophic, heavy-metal-tolerant bacterium isolated from garden soil.</title>
        <authorList>
            <person name="Bao Z."/>
            <person name="Cao W.W."/>
            <person name="Sato Y."/>
            <person name="Nishizawa T."/>
            <person name="Zhao J."/>
            <person name="Guo Y."/>
            <person name="Ohta H."/>
        </authorList>
    </citation>
    <scope>NUCLEOTIDE SEQUENCE [LARGE SCALE GENOMIC DNA]</scope>
    <source>
        <strain evidence="2 3">SK50-23</strain>
    </source>
</reference>
<sequence>MQMKRSDVVALSKGAVARWTSNEVGVVKGTQTQREKLAEHKKKKQEDLESQEHEQHVYAHTG</sequence>
<dbReference type="Proteomes" id="UP000682843">
    <property type="component" value="Chromosome"/>
</dbReference>
<gene>
    <name evidence="2" type="ORF">RPMA_20360</name>
</gene>
<keyword evidence="3" id="KW-1185">Reference proteome</keyword>
<dbReference type="RefSeq" id="WP_211909524.1">
    <property type="nucleotide sequence ID" value="NZ_CP036498.1"/>
</dbReference>
<evidence type="ECO:0000313" key="2">
    <source>
        <dbReference type="EMBL" id="QUS40930.1"/>
    </source>
</evidence>
<organism evidence="2 3">
    <name type="scientific">Tardiphaga alba</name>
    <dbReference type="NCBI Taxonomy" id="340268"/>
    <lineage>
        <taxon>Bacteria</taxon>
        <taxon>Pseudomonadati</taxon>
        <taxon>Pseudomonadota</taxon>
        <taxon>Alphaproteobacteria</taxon>
        <taxon>Hyphomicrobiales</taxon>
        <taxon>Nitrobacteraceae</taxon>
        <taxon>Tardiphaga</taxon>
    </lineage>
</organism>